<feature type="chain" id="PRO_5040162571" evidence="3">
    <location>
        <begin position="22"/>
        <end position="998"/>
    </location>
</feature>
<dbReference type="EMBL" id="JAIWOZ010000002">
    <property type="protein sequence ID" value="KAH6608994.1"/>
    <property type="molecule type" value="Genomic_DNA"/>
</dbReference>
<proteinExistence type="predicted"/>
<keyword evidence="2" id="KW-0472">Membrane</keyword>
<dbReference type="AlphaFoldDB" id="A0A9P8TZ14"/>
<feature type="transmembrane region" description="Helical" evidence="2">
    <location>
        <begin position="37"/>
        <end position="59"/>
    </location>
</feature>
<dbReference type="PANTHER" id="PTHR12203">
    <property type="entry name" value="KDEL LYS-ASP-GLU-LEU CONTAINING - RELATED"/>
    <property type="match status" value="1"/>
</dbReference>
<feature type="transmembrane region" description="Helical" evidence="2">
    <location>
        <begin position="185"/>
        <end position="207"/>
    </location>
</feature>
<evidence type="ECO:0000256" key="2">
    <source>
        <dbReference type="SAM" id="Phobius"/>
    </source>
</evidence>
<keyword evidence="2" id="KW-1133">Transmembrane helix</keyword>
<feature type="region of interest" description="Disordered" evidence="1">
    <location>
        <begin position="586"/>
        <end position="627"/>
    </location>
</feature>
<gene>
    <name evidence="4" type="ORF">Trco_002340</name>
</gene>
<organism evidence="4 5">
    <name type="scientific">Trichoderma cornu-damae</name>
    <dbReference type="NCBI Taxonomy" id="654480"/>
    <lineage>
        <taxon>Eukaryota</taxon>
        <taxon>Fungi</taxon>
        <taxon>Dikarya</taxon>
        <taxon>Ascomycota</taxon>
        <taxon>Pezizomycotina</taxon>
        <taxon>Sordariomycetes</taxon>
        <taxon>Hypocreomycetidae</taxon>
        <taxon>Hypocreales</taxon>
        <taxon>Hypocreaceae</taxon>
        <taxon>Trichoderma</taxon>
    </lineage>
</organism>
<keyword evidence="2" id="KW-0812">Transmembrane</keyword>
<keyword evidence="5" id="KW-1185">Reference proteome</keyword>
<feature type="transmembrane region" description="Helical" evidence="2">
    <location>
        <begin position="106"/>
        <end position="125"/>
    </location>
</feature>
<dbReference type="InterPro" id="IPR051091">
    <property type="entry name" value="O-Glucosyltr/Glycosyltrsf_90"/>
</dbReference>
<sequence>MARIPAVHVSALWSVLSFVQADRGQTNPRAPPERPRLSSLVVLLLSGLVCYALGAAAKFIPGADGRFVFSAARSGRDELLLLGAASDEALLLQGSGAHLPNRPRKWFLPALIFIVVLRLEVLHLVNKQQQCATPGLESFLCLPLIGYEIFYTRRRWGFPVSEDDDDPWRSIFDDIWDWFRGPRVVMFNTIVSASLFSLGTFLSVSQIRRSTYFCFHLIDSRFETVSLQLFGLGLDAAILILLWRMLARARTVRLRLRLLGTVLLFSSASVGLVWAVNATLGGTRGASVSLGSLYGFDAVVDSLAFAALLISSMFWICETSTITPISTLIFLVGIWSSCDKVFRYGDWLHLSRLAAIGPLWMIVAGAIAFLYLYDVRSALFIRRALLALLLLALLSGATIFISVKKPQTYHNNIHPANDLVYTAHVEHDRWKALVSVSTTLATAVVIYQERHNGRLPPPNFDAWYKYAEGDSVMIDEFRQIDRDVAPFWSVPPPVLRKRADDMAAMPDVATIAIKDGKVTRKDTGHAGDDEDLDELVRMIAKFSQHLPDMILPINLSPTPRVLPPWEEANSKSRAAQLSSVADLLSRRSLDETGSTNKGSIPAPVEHEKETAVEPRAPQARGGVSASDFRRMQAEACSPLSRSRTRPHWNFMEFCWSCAKEHTHGQLLTMWQQSLETCSQPDLRLLHGFSLTDPRAPPLRQLVPLFGASKTDEFSDIVIPLPKTRLEKPDIEWQFTRRYDSLVWRGALGEHALNNQALRGSHKYRLLHLASAPYPRDDVIMVLPTPKDREKFGFERVSAAEADAVVRFSVGVTNSTACRGVACRLVEEAYGIRNDAAEPLEYRYALLMDEDDGPPPQVLRTLRSSSMPLISTIFRTWFTERLMPWLHFVPIDPRYQALHTTVAYFSGTENRPKVNGRDTSMPGRMQDAEWIVQQGQRWATKALREKDMEIYLFRLLLEWGRLIDDRRSEIGFRKDEKGAFQNDGWTGQQGGEMKKESHD</sequence>
<dbReference type="Proteomes" id="UP000827724">
    <property type="component" value="Unassembled WGS sequence"/>
</dbReference>
<feature type="transmembrane region" description="Helical" evidence="2">
    <location>
        <begin position="258"/>
        <end position="276"/>
    </location>
</feature>
<dbReference type="OrthoDB" id="541052at2759"/>
<feature type="transmembrane region" description="Helical" evidence="2">
    <location>
        <begin position="355"/>
        <end position="373"/>
    </location>
</feature>
<accession>A0A9P8TZ14</accession>
<feature type="region of interest" description="Disordered" evidence="1">
    <location>
        <begin position="977"/>
        <end position="998"/>
    </location>
</feature>
<feature type="signal peptide" evidence="3">
    <location>
        <begin position="1"/>
        <end position="21"/>
    </location>
</feature>
<keyword evidence="3" id="KW-0732">Signal</keyword>
<feature type="transmembrane region" description="Helical" evidence="2">
    <location>
        <begin position="227"/>
        <end position="246"/>
    </location>
</feature>
<feature type="transmembrane region" description="Helical" evidence="2">
    <location>
        <begin position="288"/>
        <end position="308"/>
    </location>
</feature>
<feature type="transmembrane region" description="Helical" evidence="2">
    <location>
        <begin position="385"/>
        <end position="403"/>
    </location>
</feature>
<evidence type="ECO:0000256" key="3">
    <source>
        <dbReference type="SAM" id="SignalP"/>
    </source>
</evidence>
<reference evidence="4" key="1">
    <citation type="submission" date="2021-08" db="EMBL/GenBank/DDBJ databases">
        <title>Chromosome-Level Trichoderma cornu-damae using Hi-C Data.</title>
        <authorList>
            <person name="Kim C.S."/>
        </authorList>
    </citation>
    <scope>NUCLEOTIDE SEQUENCE</scope>
    <source>
        <strain evidence="4">KA19-0412C</strain>
    </source>
</reference>
<dbReference type="PANTHER" id="PTHR12203:SF35">
    <property type="entry name" value="PROTEIN O-GLUCOSYLTRANSFERASE 1"/>
    <property type="match status" value="1"/>
</dbReference>
<name>A0A9P8TZ14_9HYPO</name>
<comment type="caution">
    <text evidence="4">The sequence shown here is derived from an EMBL/GenBank/DDBJ whole genome shotgun (WGS) entry which is preliminary data.</text>
</comment>
<evidence type="ECO:0000313" key="4">
    <source>
        <dbReference type="EMBL" id="KAH6608994.1"/>
    </source>
</evidence>
<feature type="transmembrane region" description="Helical" evidence="2">
    <location>
        <begin position="315"/>
        <end position="335"/>
    </location>
</feature>
<evidence type="ECO:0000313" key="5">
    <source>
        <dbReference type="Proteomes" id="UP000827724"/>
    </source>
</evidence>
<protein>
    <submittedName>
        <fullName evidence="4">Glycosyltransferase family 90 protein</fullName>
    </submittedName>
</protein>
<evidence type="ECO:0000256" key="1">
    <source>
        <dbReference type="SAM" id="MobiDB-lite"/>
    </source>
</evidence>